<evidence type="ECO:0000313" key="3">
    <source>
        <dbReference type="Proteomes" id="UP000007264"/>
    </source>
</evidence>
<dbReference type="RefSeq" id="XP_005647067.1">
    <property type="nucleotide sequence ID" value="XM_005647010.1"/>
</dbReference>
<organism evidence="2 3">
    <name type="scientific">Coccomyxa subellipsoidea (strain C-169)</name>
    <name type="common">Green microalga</name>
    <dbReference type="NCBI Taxonomy" id="574566"/>
    <lineage>
        <taxon>Eukaryota</taxon>
        <taxon>Viridiplantae</taxon>
        <taxon>Chlorophyta</taxon>
        <taxon>core chlorophytes</taxon>
        <taxon>Trebouxiophyceae</taxon>
        <taxon>Trebouxiophyceae incertae sedis</taxon>
        <taxon>Coccomyxaceae</taxon>
        <taxon>Coccomyxa</taxon>
        <taxon>Coccomyxa subellipsoidea</taxon>
    </lineage>
</organism>
<dbReference type="AlphaFoldDB" id="I0YVV4"/>
<protein>
    <submittedName>
        <fullName evidence="2">Uncharacterized protein</fullName>
    </submittedName>
</protein>
<feature type="transmembrane region" description="Helical" evidence="1">
    <location>
        <begin position="261"/>
        <end position="277"/>
    </location>
</feature>
<evidence type="ECO:0000256" key="1">
    <source>
        <dbReference type="SAM" id="Phobius"/>
    </source>
</evidence>
<dbReference type="Proteomes" id="UP000007264">
    <property type="component" value="Unassembled WGS sequence"/>
</dbReference>
<proteinExistence type="predicted"/>
<evidence type="ECO:0000313" key="2">
    <source>
        <dbReference type="EMBL" id="EIE22523.1"/>
    </source>
</evidence>
<dbReference type="EMBL" id="AGSI01000010">
    <property type="protein sequence ID" value="EIE22523.1"/>
    <property type="molecule type" value="Genomic_DNA"/>
</dbReference>
<dbReference type="GeneID" id="17040471"/>
<keyword evidence="1" id="KW-0812">Transmembrane</keyword>
<comment type="caution">
    <text evidence="2">The sequence shown here is derived from an EMBL/GenBank/DDBJ whole genome shotgun (WGS) entry which is preliminary data.</text>
</comment>
<keyword evidence="1" id="KW-1133">Transmembrane helix</keyword>
<gene>
    <name evidence="2" type="ORF">COCSUDRAFT_83480</name>
</gene>
<sequence>MKVEAFLVGSEVSSLLLSDLQSFLSSDSEQLPQSFRQLLRLAESQEVQQSTSQLVSAAVRGAVEGASSLGEGSRDMTTKILDVLSSERGSSLLTLAISVACKSSTDAFCSNLAQAAADSGQPDMMQRLLHFAGSREGQQLSTTSIRTFVREGMEVYMEKLEGTNSWADLLAAIGKGSCSASEQRLGKQASSSGPTDSWANEVIQVVKVPEARKLMLMLAATATAEGVRGSLLGVRDVLLGQSCDSVATNGSSWLHLPQQQLYVLICIVFTVVLYLTARSRMESTIDFQG</sequence>
<keyword evidence="1" id="KW-0472">Membrane</keyword>
<dbReference type="OrthoDB" id="1641131at2759"/>
<keyword evidence="3" id="KW-1185">Reference proteome</keyword>
<accession>I0YVV4</accession>
<dbReference type="KEGG" id="csl:COCSUDRAFT_83480"/>
<reference evidence="2 3" key="1">
    <citation type="journal article" date="2012" name="Genome Biol.">
        <title>The genome of the polar eukaryotic microalga coccomyxa subellipsoidea reveals traits of cold adaptation.</title>
        <authorList>
            <person name="Blanc G."/>
            <person name="Agarkova I."/>
            <person name="Grimwood J."/>
            <person name="Kuo A."/>
            <person name="Brueggeman A."/>
            <person name="Dunigan D."/>
            <person name="Gurnon J."/>
            <person name="Ladunga I."/>
            <person name="Lindquist E."/>
            <person name="Lucas S."/>
            <person name="Pangilinan J."/>
            <person name="Proschold T."/>
            <person name="Salamov A."/>
            <person name="Schmutz J."/>
            <person name="Weeks D."/>
            <person name="Yamada T."/>
            <person name="Claverie J.M."/>
            <person name="Grigoriev I."/>
            <person name="Van Etten J."/>
            <person name="Lomsadze A."/>
            <person name="Borodovsky M."/>
        </authorList>
    </citation>
    <scope>NUCLEOTIDE SEQUENCE [LARGE SCALE GENOMIC DNA]</scope>
    <source>
        <strain evidence="2 3">C-169</strain>
    </source>
</reference>
<name>I0YVV4_COCSC</name>